<dbReference type="InterPro" id="IPR017441">
    <property type="entry name" value="Protein_kinase_ATP_BS"/>
</dbReference>
<proteinExistence type="inferred from homology"/>
<accession>A0A344UQ55</accession>
<dbReference type="InterPro" id="IPR011009">
    <property type="entry name" value="Kinase-like_dom_sf"/>
</dbReference>
<dbReference type="PROSITE" id="PS50011">
    <property type="entry name" value="PROTEIN_KINASE_DOM"/>
    <property type="match status" value="1"/>
</dbReference>
<dbReference type="Gene3D" id="3.30.200.20">
    <property type="entry name" value="Phosphorylase Kinase, domain 1"/>
    <property type="match status" value="1"/>
</dbReference>
<evidence type="ECO:0000256" key="9">
    <source>
        <dbReference type="SAM" id="Phobius"/>
    </source>
</evidence>
<evidence type="ECO:0000256" key="4">
    <source>
        <dbReference type="ARBA" id="ARBA00022741"/>
    </source>
</evidence>
<dbReference type="GO" id="GO:0004674">
    <property type="term" value="F:protein serine/threonine kinase activity"/>
    <property type="evidence" value="ECO:0007669"/>
    <property type="project" value="UniProtKB-EC"/>
</dbReference>
<sequence>MTAPGDRLGSRYEFDEVIGNGAMGQVWRAHDQQGGVVAVKMLHPHLATDSDIRRRFFDESQILTSITHPAVVRVRDVVMEGATLGIVMEYVEGPDLGSELKEHAGHNQRMQEDYAARLGAEIADGLAAIHAAKICHRDVKPANVLLTKAGPGPDDPEATRISAPGGGASTSGWHPKITDFGVSKILDSAASTSTAFAGTPNYVSPEIILGRPPTPASDLYSFGVMLYEMVAGRTPFAAPSREAVMHAHMAQAPARPDGLSDRMWQIISCCLAKDPAGRPVSAEILALELRRLADGQAPGELLTPSVGAPGASRAAAAAGTGVAATYIAGQGWDAMSPSQSPAPFQQSPGTLVGPYGSGQGVAGQGVPPAGQGGSAPSGGTFSSPGTVGGSGYPPGLYRTSPYPTAVGASYPGAYPEPQMPQPGPAAPMMAAPPAGGGQSAPPKKSGRRWLPLILAVVAVAIVLGVVFSPIGLGGKDDDASGGPSSASTQGSGETSSSDPTTPTAEPTTAVALPAGAKACSPTVAVGGKNTSCPFAENVAAAVPADHGDRFSVTAYSPATKKEYTLECTSGQYVLCTKAENNIEVYVIK</sequence>
<evidence type="ECO:0000256" key="7">
    <source>
        <dbReference type="PROSITE-ProRule" id="PRU10141"/>
    </source>
</evidence>
<feature type="domain" description="Protein kinase" evidence="10">
    <location>
        <begin position="12"/>
        <end position="292"/>
    </location>
</feature>
<evidence type="ECO:0000256" key="8">
    <source>
        <dbReference type="SAM" id="MobiDB-lite"/>
    </source>
</evidence>
<keyword evidence="9" id="KW-1133">Transmembrane helix</keyword>
<dbReference type="AlphaFoldDB" id="A0A344UQ55"/>
<dbReference type="PROSITE" id="PS00107">
    <property type="entry name" value="PROTEIN_KINASE_ATP"/>
    <property type="match status" value="1"/>
</dbReference>
<dbReference type="GO" id="GO:0005524">
    <property type="term" value="F:ATP binding"/>
    <property type="evidence" value="ECO:0007669"/>
    <property type="project" value="UniProtKB-UniRule"/>
</dbReference>
<dbReference type="InterPro" id="IPR000719">
    <property type="entry name" value="Prot_kinase_dom"/>
</dbReference>
<dbReference type="EMBL" id="CP025198">
    <property type="protein sequence ID" value="AXE37403.1"/>
    <property type="molecule type" value="Genomic_DNA"/>
</dbReference>
<keyword evidence="9" id="KW-0472">Membrane</keyword>
<feature type="binding site" evidence="7">
    <location>
        <position position="40"/>
    </location>
    <ligand>
        <name>ATP</name>
        <dbReference type="ChEBI" id="CHEBI:30616"/>
    </ligand>
</feature>
<feature type="region of interest" description="Disordered" evidence="8">
    <location>
        <begin position="354"/>
        <end position="390"/>
    </location>
</feature>
<feature type="transmembrane region" description="Helical" evidence="9">
    <location>
        <begin position="449"/>
        <end position="467"/>
    </location>
</feature>
<dbReference type="CDD" id="cd14014">
    <property type="entry name" value="STKc_PknB_like"/>
    <property type="match status" value="1"/>
</dbReference>
<protein>
    <recommendedName>
        <fullName evidence="2">non-specific serine/threonine protein kinase</fullName>
        <ecNumber evidence="2">2.7.11.1</ecNumber>
    </recommendedName>
</protein>
<evidence type="ECO:0000313" key="11">
    <source>
        <dbReference type="EMBL" id="AXE37403.1"/>
    </source>
</evidence>
<gene>
    <name evidence="11" type="primary">pknA_1</name>
    <name evidence="11" type="ORF">JS278_00206</name>
</gene>
<keyword evidence="12" id="KW-1185">Reference proteome</keyword>
<dbReference type="Pfam" id="PF00069">
    <property type="entry name" value="Pkinase"/>
    <property type="match status" value="1"/>
</dbReference>
<dbReference type="PANTHER" id="PTHR43671:SF13">
    <property type="entry name" value="SERINE_THREONINE-PROTEIN KINASE NEK2"/>
    <property type="match status" value="1"/>
</dbReference>
<dbReference type="Gene3D" id="1.10.510.10">
    <property type="entry name" value="Transferase(Phosphotransferase) domain 1"/>
    <property type="match status" value="1"/>
</dbReference>
<dbReference type="SUPFAM" id="SSF56112">
    <property type="entry name" value="Protein kinase-like (PK-like)"/>
    <property type="match status" value="1"/>
</dbReference>
<dbReference type="InterPro" id="IPR050660">
    <property type="entry name" value="NEK_Ser/Thr_kinase"/>
</dbReference>
<evidence type="ECO:0000313" key="12">
    <source>
        <dbReference type="Proteomes" id="UP000251995"/>
    </source>
</evidence>
<evidence type="ECO:0000256" key="5">
    <source>
        <dbReference type="ARBA" id="ARBA00022777"/>
    </source>
</evidence>
<dbReference type="OrthoDB" id="9762169at2"/>
<dbReference type="PANTHER" id="PTHR43671">
    <property type="entry name" value="SERINE/THREONINE-PROTEIN KINASE NEK"/>
    <property type="match status" value="1"/>
</dbReference>
<dbReference type="RefSeq" id="WP_114043562.1">
    <property type="nucleotide sequence ID" value="NZ_CP025198.1"/>
</dbReference>
<evidence type="ECO:0000256" key="3">
    <source>
        <dbReference type="ARBA" id="ARBA00022679"/>
    </source>
</evidence>
<keyword evidence="6 7" id="KW-0067">ATP-binding</keyword>
<dbReference type="EC" id="2.7.11.1" evidence="2"/>
<feature type="region of interest" description="Disordered" evidence="8">
    <location>
        <begin position="413"/>
        <end position="444"/>
    </location>
</feature>
<feature type="region of interest" description="Disordered" evidence="8">
    <location>
        <begin position="472"/>
        <end position="506"/>
    </location>
</feature>
<feature type="compositionally biased region" description="Low complexity" evidence="8">
    <location>
        <begin position="480"/>
        <end position="506"/>
    </location>
</feature>
<keyword evidence="3 11" id="KW-0808">Transferase</keyword>
<dbReference type="KEGG" id="acij:JS278_00206"/>
<evidence type="ECO:0000256" key="1">
    <source>
        <dbReference type="ARBA" id="ARBA00010886"/>
    </source>
</evidence>
<reference evidence="11 12" key="1">
    <citation type="submission" date="2017-12" db="EMBL/GenBank/DDBJ databases">
        <title>The whole genome sequence of the Acidipropionibacterium virtanenii sp. nov. type strain JS278.</title>
        <authorList>
            <person name="Laine P."/>
            <person name="Deptula P."/>
            <person name="Varmanen P."/>
            <person name="Auvinen P."/>
        </authorList>
    </citation>
    <scope>NUCLEOTIDE SEQUENCE [LARGE SCALE GENOMIC DNA]</scope>
    <source>
        <strain evidence="11 12">JS278</strain>
    </source>
</reference>
<evidence type="ECO:0000256" key="2">
    <source>
        <dbReference type="ARBA" id="ARBA00012513"/>
    </source>
</evidence>
<dbReference type="PROSITE" id="PS00108">
    <property type="entry name" value="PROTEIN_KINASE_ST"/>
    <property type="match status" value="1"/>
</dbReference>
<keyword evidence="4 7" id="KW-0547">Nucleotide-binding</keyword>
<keyword evidence="5 11" id="KW-0418">Kinase</keyword>
<evidence type="ECO:0000256" key="6">
    <source>
        <dbReference type="ARBA" id="ARBA00022840"/>
    </source>
</evidence>
<keyword evidence="9" id="KW-0812">Transmembrane</keyword>
<dbReference type="Proteomes" id="UP000251995">
    <property type="component" value="Chromosome"/>
</dbReference>
<organism evidence="11 12">
    <name type="scientific">Acidipropionibacterium virtanenii</name>
    <dbReference type="NCBI Taxonomy" id="2057246"/>
    <lineage>
        <taxon>Bacteria</taxon>
        <taxon>Bacillati</taxon>
        <taxon>Actinomycetota</taxon>
        <taxon>Actinomycetes</taxon>
        <taxon>Propionibacteriales</taxon>
        <taxon>Propionibacteriaceae</taxon>
        <taxon>Acidipropionibacterium</taxon>
    </lineage>
</organism>
<dbReference type="InterPro" id="IPR008271">
    <property type="entry name" value="Ser/Thr_kinase_AS"/>
</dbReference>
<name>A0A344UQ55_9ACTN</name>
<comment type="similarity">
    <text evidence="1">Belongs to the protein kinase superfamily. NEK Ser/Thr protein kinase family. NIMA subfamily.</text>
</comment>
<evidence type="ECO:0000259" key="10">
    <source>
        <dbReference type="PROSITE" id="PS50011"/>
    </source>
</evidence>
<dbReference type="SMART" id="SM00220">
    <property type="entry name" value="S_TKc"/>
    <property type="match status" value="1"/>
</dbReference>